<evidence type="ECO:0000256" key="3">
    <source>
        <dbReference type="ARBA" id="ARBA00022448"/>
    </source>
</evidence>
<dbReference type="PANTHER" id="PTHR45663">
    <property type="entry name" value="GEO12009P1"/>
    <property type="match status" value="1"/>
</dbReference>
<evidence type="ECO:0000259" key="11">
    <source>
        <dbReference type="PROSITE" id="PS51352"/>
    </source>
</evidence>
<comment type="similarity">
    <text evidence="1 8">Belongs to the thioredoxin family.</text>
</comment>
<dbReference type="PRINTS" id="PR00421">
    <property type="entry name" value="THIOREDOXIN"/>
</dbReference>
<dbReference type="GO" id="GO:0005737">
    <property type="term" value="C:cytoplasm"/>
    <property type="evidence" value="ECO:0007669"/>
    <property type="project" value="TreeGrafter"/>
</dbReference>
<gene>
    <name evidence="12" type="primary">trxA</name>
    <name evidence="12" type="ORF">IAB70_05800</name>
</gene>
<dbReference type="GO" id="GO:0015035">
    <property type="term" value="F:protein-disulfide reductase activity"/>
    <property type="evidence" value="ECO:0007669"/>
    <property type="project" value="UniProtKB-UniRule"/>
</dbReference>
<dbReference type="NCBIfam" id="TIGR01068">
    <property type="entry name" value="thioredoxin"/>
    <property type="match status" value="1"/>
</dbReference>
<dbReference type="FunFam" id="3.40.30.10:FF:000001">
    <property type="entry name" value="Thioredoxin"/>
    <property type="match status" value="1"/>
</dbReference>
<evidence type="ECO:0000256" key="7">
    <source>
        <dbReference type="NCBIfam" id="TIGR01068"/>
    </source>
</evidence>
<keyword evidence="6 10" id="KW-0676">Redox-active center</keyword>
<evidence type="ECO:0000256" key="10">
    <source>
        <dbReference type="PIRSR" id="PIRSR000077-4"/>
    </source>
</evidence>
<proteinExistence type="inferred from homology"/>
<dbReference type="PROSITE" id="PS51352">
    <property type="entry name" value="THIOREDOXIN_2"/>
    <property type="match status" value="1"/>
</dbReference>
<evidence type="ECO:0000256" key="2">
    <source>
        <dbReference type="ARBA" id="ARBA00020570"/>
    </source>
</evidence>
<sequence length="116" mass="13246">MENTTTKEDVVEGNIKKVTGQTFKKEVLESEKTVLIDFYADWCGPCKILSPIIKEIAEETEKVKVVQIDVDEEEELAMEYGIMSIPTMVVIKDGEEVERRIGVMKKEAILEMLSQY</sequence>
<accession>A0A9D1M1U2</accession>
<evidence type="ECO:0000256" key="8">
    <source>
        <dbReference type="PIRNR" id="PIRNR000077"/>
    </source>
</evidence>
<feature type="disulfide bond" description="Redox-active" evidence="10">
    <location>
        <begin position="43"/>
        <end position="46"/>
    </location>
</feature>
<feature type="domain" description="Thioredoxin" evidence="11">
    <location>
        <begin position="1"/>
        <end position="116"/>
    </location>
</feature>
<evidence type="ECO:0000313" key="13">
    <source>
        <dbReference type="Proteomes" id="UP000824093"/>
    </source>
</evidence>
<reference evidence="12" key="1">
    <citation type="submission" date="2020-10" db="EMBL/GenBank/DDBJ databases">
        <authorList>
            <person name="Gilroy R."/>
        </authorList>
    </citation>
    <scope>NUCLEOTIDE SEQUENCE</scope>
    <source>
        <strain evidence="12">CHK195-15760</strain>
    </source>
</reference>
<evidence type="ECO:0000313" key="12">
    <source>
        <dbReference type="EMBL" id="HIU52110.1"/>
    </source>
</evidence>
<dbReference type="InterPro" id="IPR013766">
    <property type="entry name" value="Thioredoxin_domain"/>
</dbReference>
<keyword evidence="4" id="KW-0249">Electron transport</keyword>
<reference evidence="12" key="2">
    <citation type="journal article" date="2021" name="PeerJ">
        <title>Extensive microbial diversity within the chicken gut microbiome revealed by metagenomics and culture.</title>
        <authorList>
            <person name="Gilroy R."/>
            <person name="Ravi A."/>
            <person name="Getino M."/>
            <person name="Pursley I."/>
            <person name="Horton D.L."/>
            <person name="Alikhan N.F."/>
            <person name="Baker D."/>
            <person name="Gharbi K."/>
            <person name="Hall N."/>
            <person name="Watson M."/>
            <person name="Adriaenssens E.M."/>
            <person name="Foster-Nyarko E."/>
            <person name="Jarju S."/>
            <person name="Secka A."/>
            <person name="Antonio M."/>
            <person name="Oren A."/>
            <person name="Chaudhuri R.R."/>
            <person name="La Ragione R."/>
            <person name="Hildebrand F."/>
            <person name="Pallen M.J."/>
        </authorList>
    </citation>
    <scope>NUCLEOTIDE SEQUENCE</scope>
    <source>
        <strain evidence="12">CHK195-15760</strain>
    </source>
</reference>
<evidence type="ECO:0000256" key="9">
    <source>
        <dbReference type="PIRSR" id="PIRSR000077-1"/>
    </source>
</evidence>
<dbReference type="Proteomes" id="UP000824093">
    <property type="component" value="Unassembled WGS sequence"/>
</dbReference>
<evidence type="ECO:0000256" key="1">
    <source>
        <dbReference type="ARBA" id="ARBA00008987"/>
    </source>
</evidence>
<evidence type="ECO:0000256" key="6">
    <source>
        <dbReference type="ARBA" id="ARBA00023284"/>
    </source>
</evidence>
<dbReference type="PIRSF" id="PIRSF000077">
    <property type="entry name" value="Thioredoxin"/>
    <property type="match status" value="1"/>
</dbReference>
<dbReference type="InterPro" id="IPR036249">
    <property type="entry name" value="Thioredoxin-like_sf"/>
</dbReference>
<evidence type="ECO:0000256" key="4">
    <source>
        <dbReference type="ARBA" id="ARBA00022982"/>
    </source>
</evidence>
<protein>
    <recommendedName>
        <fullName evidence="2 7">Thioredoxin</fullName>
    </recommendedName>
</protein>
<dbReference type="CDD" id="cd02947">
    <property type="entry name" value="TRX_family"/>
    <property type="match status" value="1"/>
</dbReference>
<dbReference type="EMBL" id="DVNH01000044">
    <property type="protein sequence ID" value="HIU52110.1"/>
    <property type="molecule type" value="Genomic_DNA"/>
</dbReference>
<comment type="caution">
    <text evidence="12">The sequence shown here is derived from an EMBL/GenBank/DDBJ whole genome shotgun (WGS) entry which is preliminary data.</text>
</comment>
<dbReference type="InterPro" id="IPR017937">
    <property type="entry name" value="Thioredoxin_CS"/>
</dbReference>
<keyword evidence="5 10" id="KW-1015">Disulfide bond</keyword>
<dbReference type="InterPro" id="IPR005746">
    <property type="entry name" value="Thioredoxin"/>
</dbReference>
<feature type="site" description="Contributes to redox potential value" evidence="9">
    <location>
        <position position="44"/>
    </location>
</feature>
<name>A0A9D1M1U2_9FIRM</name>
<organism evidence="12 13">
    <name type="scientific">Candidatus Merdicola faecigallinarum</name>
    <dbReference type="NCBI Taxonomy" id="2840862"/>
    <lineage>
        <taxon>Bacteria</taxon>
        <taxon>Bacillati</taxon>
        <taxon>Bacillota</taxon>
        <taxon>Clostridia</taxon>
        <taxon>Candidatus Merdicola</taxon>
    </lineage>
</organism>
<keyword evidence="3" id="KW-0813">Transport</keyword>
<dbReference type="PROSITE" id="PS00194">
    <property type="entry name" value="THIOREDOXIN_1"/>
    <property type="match status" value="1"/>
</dbReference>
<feature type="site" description="Deprotonates C-terminal active site Cys" evidence="9">
    <location>
        <position position="37"/>
    </location>
</feature>
<dbReference type="Gene3D" id="3.40.30.10">
    <property type="entry name" value="Glutaredoxin"/>
    <property type="match status" value="1"/>
</dbReference>
<dbReference type="SUPFAM" id="SSF52833">
    <property type="entry name" value="Thioredoxin-like"/>
    <property type="match status" value="1"/>
</dbReference>
<dbReference type="PANTHER" id="PTHR45663:SF11">
    <property type="entry name" value="GEO12009P1"/>
    <property type="match status" value="1"/>
</dbReference>
<dbReference type="Pfam" id="PF00085">
    <property type="entry name" value="Thioredoxin"/>
    <property type="match status" value="1"/>
</dbReference>
<evidence type="ECO:0000256" key="5">
    <source>
        <dbReference type="ARBA" id="ARBA00023157"/>
    </source>
</evidence>
<dbReference type="AlphaFoldDB" id="A0A9D1M1U2"/>
<feature type="site" description="Contributes to redox potential value" evidence="9">
    <location>
        <position position="45"/>
    </location>
</feature>
<feature type="active site" description="Nucleophile" evidence="9">
    <location>
        <position position="46"/>
    </location>
</feature>
<feature type="active site" description="Nucleophile" evidence="9">
    <location>
        <position position="43"/>
    </location>
</feature>